<dbReference type="Gene3D" id="2.120.10.10">
    <property type="match status" value="1"/>
</dbReference>
<protein>
    <submittedName>
        <fullName evidence="2">BNR Asp-box repeat domain protein</fullName>
    </submittedName>
</protein>
<dbReference type="InterPro" id="IPR036278">
    <property type="entry name" value="Sialidase_sf"/>
</dbReference>
<sequence length="111" mass="12708">MIKFILLGLSYVATTYSIALEKRAPTPFSYFTRNEFFQPAANAQLWDTLYARSLQLPDESVLITWENYPAESKDYPVNHPIYKSVDGGATWSNFSAVKDTQNGWGMRFRKG</sequence>
<keyword evidence="3" id="KW-1185">Reference proteome</keyword>
<dbReference type="PANTHER" id="PTHR38792:SF3">
    <property type="entry name" value="BNR_ASP-BOX REPEAT DOMAIN PROTEIN (AFU_ORTHOLOGUE AFUA_7G06430)-RELATED"/>
    <property type="match status" value="1"/>
</dbReference>
<evidence type="ECO:0000313" key="2">
    <source>
        <dbReference type="EMBL" id="KAF4337208.1"/>
    </source>
</evidence>
<name>A0A9P5AFB4_9HYPO</name>
<reference evidence="2" key="2">
    <citation type="submission" date="2020-02" db="EMBL/GenBank/DDBJ databases">
        <title>Identification and distribution of gene clusters putatively required for synthesis of sphingolipid metabolism inhibitors in phylogenetically diverse species of the filamentous fungus Fusarium.</title>
        <authorList>
            <person name="Kim H.-S."/>
            <person name="Busman M."/>
            <person name="Brown D.W."/>
            <person name="Divon H."/>
            <person name="Uhlig S."/>
            <person name="Proctor R.H."/>
        </authorList>
    </citation>
    <scope>NUCLEOTIDE SEQUENCE</scope>
    <source>
        <strain evidence="2">NRRL 25174</strain>
    </source>
</reference>
<dbReference type="AlphaFoldDB" id="A0A9P5AFB4"/>
<dbReference type="OrthoDB" id="2130735at2759"/>
<comment type="caution">
    <text evidence="2">The sequence shown here is derived from an EMBL/GenBank/DDBJ whole genome shotgun (WGS) entry which is preliminary data.</text>
</comment>
<feature type="chain" id="PRO_5040169572" evidence="1">
    <location>
        <begin position="18"/>
        <end position="111"/>
    </location>
</feature>
<organism evidence="2 3">
    <name type="scientific">Fusarium beomiforme</name>
    <dbReference type="NCBI Taxonomy" id="44412"/>
    <lineage>
        <taxon>Eukaryota</taxon>
        <taxon>Fungi</taxon>
        <taxon>Dikarya</taxon>
        <taxon>Ascomycota</taxon>
        <taxon>Pezizomycotina</taxon>
        <taxon>Sordariomycetes</taxon>
        <taxon>Hypocreomycetidae</taxon>
        <taxon>Hypocreales</taxon>
        <taxon>Nectriaceae</taxon>
        <taxon>Fusarium</taxon>
        <taxon>Fusarium burgessii species complex</taxon>
    </lineage>
</organism>
<dbReference type="PANTHER" id="PTHR38792">
    <property type="entry name" value="BNR/ASP-BOX REPEAT DOMAIN PROTEIN (AFU_ORTHOLOGUE AFUA_7G06430)-RELATED"/>
    <property type="match status" value="1"/>
</dbReference>
<proteinExistence type="predicted"/>
<accession>A0A9P5AFB4</accession>
<evidence type="ECO:0000313" key="3">
    <source>
        <dbReference type="Proteomes" id="UP000730481"/>
    </source>
</evidence>
<feature type="signal peptide" evidence="1">
    <location>
        <begin position="1"/>
        <end position="17"/>
    </location>
</feature>
<evidence type="ECO:0000256" key="1">
    <source>
        <dbReference type="SAM" id="SignalP"/>
    </source>
</evidence>
<dbReference type="EMBL" id="PVQB02000435">
    <property type="protein sequence ID" value="KAF4337208.1"/>
    <property type="molecule type" value="Genomic_DNA"/>
</dbReference>
<gene>
    <name evidence="2" type="ORF">FBEOM_8922</name>
</gene>
<dbReference type="SUPFAM" id="SSF50939">
    <property type="entry name" value="Sialidases"/>
    <property type="match status" value="1"/>
</dbReference>
<reference evidence="2" key="1">
    <citation type="journal article" date="2017" name="Mycologia">
        <title>Fusarium algeriense, sp. nov., a novel toxigenic crown rot pathogen of durum wheat from Algeria is nested in the Fusarium burgessii species complex.</title>
        <authorList>
            <person name="Laraba I."/>
            <person name="Keddad A."/>
            <person name="Boureghda H."/>
            <person name="Abdallah N."/>
            <person name="Vaughan M.M."/>
            <person name="Proctor R.H."/>
            <person name="Busman M."/>
            <person name="O'Donnell K."/>
        </authorList>
    </citation>
    <scope>NUCLEOTIDE SEQUENCE</scope>
    <source>
        <strain evidence="2">NRRL 25174</strain>
    </source>
</reference>
<keyword evidence="1" id="KW-0732">Signal</keyword>
<dbReference type="Proteomes" id="UP000730481">
    <property type="component" value="Unassembled WGS sequence"/>
</dbReference>